<name>A0A192D1E7_9SPHN</name>
<keyword evidence="3" id="KW-1185">Reference proteome</keyword>
<dbReference type="Proteomes" id="UP000078263">
    <property type="component" value="Chromosome"/>
</dbReference>
<evidence type="ECO:0000256" key="1">
    <source>
        <dbReference type="SAM" id="MobiDB-lite"/>
    </source>
</evidence>
<protein>
    <submittedName>
        <fullName evidence="2">Uncharacterized protein</fullName>
    </submittedName>
</protein>
<proteinExistence type="predicted"/>
<accession>A0A192D1E7</accession>
<evidence type="ECO:0000313" key="2">
    <source>
        <dbReference type="EMBL" id="ANK11950.1"/>
    </source>
</evidence>
<dbReference type="EMBL" id="CP016033">
    <property type="protein sequence ID" value="ANK11950.1"/>
    <property type="molecule type" value="Genomic_DNA"/>
</dbReference>
<evidence type="ECO:0000313" key="3">
    <source>
        <dbReference type="Proteomes" id="UP000078263"/>
    </source>
</evidence>
<gene>
    <name evidence="2" type="ORF">A9D12_02230</name>
</gene>
<dbReference type="KEGG" id="pns:A9D12_02230"/>
<feature type="compositionally biased region" description="Polar residues" evidence="1">
    <location>
        <begin position="42"/>
        <end position="55"/>
    </location>
</feature>
<reference evidence="2 3" key="1">
    <citation type="submission" date="2016-05" db="EMBL/GenBank/DDBJ databases">
        <title>Compelete Genome Sequence of Bacteriochlorophyll-Synthesizing Bacterium Porphyrobacter neustonensis DSM 9434.</title>
        <authorList>
            <person name="Shi X.-L."/>
            <person name="Wu Y.-H."/>
            <person name="Cheng H."/>
            <person name="Xu L."/>
            <person name="Zhang X.-Q."/>
            <person name="Wang C.-S."/>
            <person name="Xu X.-W."/>
        </authorList>
    </citation>
    <scope>NUCLEOTIDE SEQUENCE [LARGE SCALE GENOMIC DNA]</scope>
    <source>
        <strain evidence="2 3">DSM 9434</strain>
    </source>
</reference>
<feature type="region of interest" description="Disordered" evidence="1">
    <location>
        <begin position="42"/>
        <end position="76"/>
    </location>
</feature>
<dbReference type="AlphaFoldDB" id="A0A192D1E7"/>
<organism evidence="2 3">
    <name type="scientific">Erythrobacter neustonensis</name>
    <dbReference type="NCBI Taxonomy" id="1112"/>
    <lineage>
        <taxon>Bacteria</taxon>
        <taxon>Pseudomonadati</taxon>
        <taxon>Pseudomonadota</taxon>
        <taxon>Alphaproteobacteria</taxon>
        <taxon>Sphingomonadales</taxon>
        <taxon>Erythrobacteraceae</taxon>
        <taxon>Erythrobacter/Porphyrobacter group</taxon>
        <taxon>Erythrobacter</taxon>
    </lineage>
</organism>
<sequence length="76" mass="8085">MVEAVSAASVEPIYAGSAVPSTAFCNFVSTARKNRRIPRFLSNKNLTSGPATTSKLHFPDGESVPEAWFPADSSPD</sequence>